<evidence type="ECO:0000313" key="2">
    <source>
        <dbReference type="Proteomes" id="UP000216752"/>
    </source>
</evidence>
<protein>
    <recommendedName>
        <fullName evidence="3">DUF2290 domain-containing protein</fullName>
    </recommendedName>
</protein>
<name>A0ABZ3IVK1_9FIRM</name>
<dbReference type="EMBL" id="CP155573">
    <property type="protein sequence ID" value="XFO69585.1"/>
    <property type="molecule type" value="Genomic_DNA"/>
</dbReference>
<accession>A0ABZ3IVK1</accession>
<dbReference type="Pfam" id="PF10053">
    <property type="entry name" value="DUF2290"/>
    <property type="match status" value="1"/>
</dbReference>
<dbReference type="RefSeq" id="WP_094607176.1">
    <property type="nucleotide sequence ID" value="NZ_CP155573.1"/>
</dbReference>
<keyword evidence="2" id="KW-1185">Reference proteome</keyword>
<reference evidence="1" key="1">
    <citation type="submission" date="2024-05" db="EMBL/GenBank/DDBJ databases">
        <title>Isolation and characterization of Sporomusa carbonis sp. nov., a carboxydotrophic hydrogenogen in the genus of Sporomusa isolated from a charcoal burning pile.</title>
        <authorList>
            <person name="Boeer T."/>
            <person name="Rosenbaum F."/>
            <person name="Eysell L."/>
            <person name="Mueller V."/>
            <person name="Daniel R."/>
            <person name="Poehlein A."/>
        </authorList>
    </citation>
    <scope>NUCLEOTIDE SEQUENCE [LARGE SCALE GENOMIC DNA]</scope>
    <source>
        <strain evidence="1">DSM 10669</strain>
    </source>
</reference>
<dbReference type="Proteomes" id="UP000216752">
    <property type="component" value="Chromosome"/>
</dbReference>
<dbReference type="InterPro" id="IPR018742">
    <property type="entry name" value="DUF2290"/>
</dbReference>
<proteinExistence type="predicted"/>
<evidence type="ECO:0000313" key="1">
    <source>
        <dbReference type="EMBL" id="XFO69585.1"/>
    </source>
</evidence>
<evidence type="ECO:0008006" key="3">
    <source>
        <dbReference type="Google" id="ProtNLM"/>
    </source>
</evidence>
<sequence length="235" mass="28102">MKSAAIFDAMNEVKKMLQSIELLKKENTTRPRSLTYSKFSEEFIKMSQDGEYEKIYQSAMKNADYDFVLKDDSFFQLSCDTISGSDDTIYIRYAYYPNPRYYCSYEQFLKTHGLSYEECDDSFLIYYEQEIAEARLKSAVTPIRYEYDLHKYVPEIHPISHLHIGHEEDMRIALSKIMIPQKFVSFVIRAFYYKKWKNAMQANDLYKEICRNAKHKCSLVPKDFFHNEKMFLYLE</sequence>
<gene>
    <name evidence="1" type="ORF">SPSIL_058190</name>
</gene>
<organism evidence="1 2">
    <name type="scientific">Sporomusa silvacetica DSM 10669</name>
    <dbReference type="NCBI Taxonomy" id="1123289"/>
    <lineage>
        <taxon>Bacteria</taxon>
        <taxon>Bacillati</taxon>
        <taxon>Bacillota</taxon>
        <taxon>Negativicutes</taxon>
        <taxon>Selenomonadales</taxon>
        <taxon>Sporomusaceae</taxon>
        <taxon>Sporomusa</taxon>
    </lineage>
</organism>